<dbReference type="PANTHER" id="PTHR48021:SF1">
    <property type="entry name" value="GH07001P-RELATED"/>
    <property type="match status" value="1"/>
</dbReference>
<evidence type="ECO:0000313" key="14">
    <source>
        <dbReference type="EMBL" id="KAG5684031.1"/>
    </source>
</evidence>
<evidence type="ECO:0000256" key="8">
    <source>
        <dbReference type="ARBA" id="ARBA00023180"/>
    </source>
</evidence>
<gene>
    <name evidence="14" type="ORF">PVAND_013284</name>
</gene>
<comment type="caution">
    <text evidence="14">The sequence shown here is derived from an EMBL/GenBank/DDBJ whole genome shotgun (WGS) entry which is preliminary data.</text>
</comment>
<evidence type="ECO:0000259" key="13">
    <source>
        <dbReference type="PROSITE" id="PS50850"/>
    </source>
</evidence>
<feature type="transmembrane region" description="Helical" evidence="12">
    <location>
        <begin position="136"/>
        <end position="155"/>
    </location>
</feature>
<dbReference type="GO" id="GO:0051119">
    <property type="term" value="F:sugar transmembrane transporter activity"/>
    <property type="evidence" value="ECO:0007669"/>
    <property type="project" value="InterPro"/>
</dbReference>
<dbReference type="InterPro" id="IPR050549">
    <property type="entry name" value="MFS_Trehalose_Transporter"/>
</dbReference>
<proteinExistence type="inferred from homology"/>
<evidence type="ECO:0000313" key="15">
    <source>
        <dbReference type="Proteomes" id="UP001107558"/>
    </source>
</evidence>
<feature type="transmembrane region" description="Helical" evidence="12">
    <location>
        <begin position="307"/>
        <end position="329"/>
    </location>
</feature>
<dbReference type="PANTHER" id="PTHR48021">
    <property type="match status" value="1"/>
</dbReference>
<feature type="transmembrane region" description="Helical" evidence="12">
    <location>
        <begin position="7"/>
        <end position="28"/>
    </location>
</feature>
<comment type="similarity">
    <text evidence="9">Belongs to the major facilitator superfamily. Sugar transporter (TC 2.A.1.1) family. Trehalose transporter subfamily.</text>
</comment>
<evidence type="ECO:0000256" key="12">
    <source>
        <dbReference type="SAM" id="Phobius"/>
    </source>
</evidence>
<dbReference type="InterPro" id="IPR003663">
    <property type="entry name" value="Sugar/inositol_transpt"/>
</dbReference>
<evidence type="ECO:0000256" key="3">
    <source>
        <dbReference type="ARBA" id="ARBA00022475"/>
    </source>
</evidence>
<organism evidence="14 15">
    <name type="scientific">Polypedilum vanderplanki</name>
    <name type="common">Sleeping chironomid midge</name>
    <dbReference type="NCBI Taxonomy" id="319348"/>
    <lineage>
        <taxon>Eukaryota</taxon>
        <taxon>Metazoa</taxon>
        <taxon>Ecdysozoa</taxon>
        <taxon>Arthropoda</taxon>
        <taxon>Hexapoda</taxon>
        <taxon>Insecta</taxon>
        <taxon>Pterygota</taxon>
        <taxon>Neoptera</taxon>
        <taxon>Endopterygota</taxon>
        <taxon>Diptera</taxon>
        <taxon>Nematocera</taxon>
        <taxon>Chironomoidea</taxon>
        <taxon>Chironomidae</taxon>
        <taxon>Chironominae</taxon>
        <taxon>Polypedilum</taxon>
        <taxon>Polypedilum</taxon>
    </lineage>
</organism>
<dbReference type="InterPro" id="IPR005829">
    <property type="entry name" value="Sugar_transporter_CS"/>
</dbReference>
<feature type="transmembrane region" description="Helical" evidence="12">
    <location>
        <begin position="161"/>
        <end position="181"/>
    </location>
</feature>
<keyword evidence="3" id="KW-1003">Cell membrane</keyword>
<evidence type="ECO:0000256" key="9">
    <source>
        <dbReference type="ARBA" id="ARBA00024348"/>
    </source>
</evidence>
<dbReference type="OrthoDB" id="6612291at2759"/>
<dbReference type="Pfam" id="PF00083">
    <property type="entry name" value="Sugar_tr"/>
    <property type="match status" value="1"/>
</dbReference>
<dbReference type="InterPro" id="IPR036259">
    <property type="entry name" value="MFS_trans_sf"/>
</dbReference>
<reference evidence="14" key="1">
    <citation type="submission" date="2021-03" db="EMBL/GenBank/DDBJ databases">
        <title>Chromosome level genome of the anhydrobiotic midge Polypedilum vanderplanki.</title>
        <authorList>
            <person name="Yoshida Y."/>
            <person name="Kikawada T."/>
            <person name="Gusev O."/>
        </authorList>
    </citation>
    <scope>NUCLEOTIDE SEQUENCE</scope>
    <source>
        <strain evidence="14">NIAS01</strain>
        <tissue evidence="14">Whole body or cell culture</tissue>
    </source>
</reference>
<feature type="domain" description="Major facilitator superfamily (MFS) profile" evidence="13">
    <location>
        <begin position="9"/>
        <end position="422"/>
    </location>
</feature>
<keyword evidence="2 11" id="KW-0813">Transport</keyword>
<dbReference type="PROSITE" id="PS00217">
    <property type="entry name" value="SUGAR_TRANSPORT_2"/>
    <property type="match status" value="1"/>
</dbReference>
<keyword evidence="8" id="KW-0325">Glycoprotein</keyword>
<sequence length="422" mass="46286">MGIALQYFAAISSALGAFCAGNALGWTANLQKKIINHDYGFEVSELQFSIIGSMLNFGAACVCILMGFSINLIGRRGTMLLILIPFIVGWVLLVTAADLSMLLIGRALLGIASGGCCVAMPVYIGEIADKKIRGKLSSFFQLFITSGIMFVYTLGANLSSHMTSAICGLFPLLFGFCIFFCPESPTYYIMKGKNEEAVHALKKFRGRTTDLKKEINELINEEEHRQSHHIGKALKRISSRKAMMISFGLMFFQQLSGINAVIFYTTTIFSDAKFELKPENATIIIGVIQMLATFIATLTVDKIGRKFLLVLSDLLMALCTLILGIFYGIKDRSDDETVVSYGYVPLLAVCIFISAFSFGSGTVSWIMIGELFSSDVKGIASSMAGTLNWTLAFIVTVTYPSIRDIIETKGKSLTEIQKRLNK</sequence>
<dbReference type="CDD" id="cd17358">
    <property type="entry name" value="MFS_GLUT6_8_Class3_like"/>
    <property type="match status" value="1"/>
</dbReference>
<protein>
    <recommendedName>
        <fullName evidence="10">Facilitated trehalose transporter Tret1</fullName>
    </recommendedName>
</protein>
<feature type="transmembrane region" description="Helical" evidence="12">
    <location>
        <begin position="379"/>
        <end position="399"/>
    </location>
</feature>
<keyword evidence="15" id="KW-1185">Reference proteome</keyword>
<keyword evidence="4" id="KW-0762">Sugar transport</keyword>
<dbReference type="InterPro" id="IPR005828">
    <property type="entry name" value="MFS_sugar_transport-like"/>
</dbReference>
<name>A0A9J6CQ80_POLVA</name>
<feature type="transmembrane region" description="Helical" evidence="12">
    <location>
        <begin position="242"/>
        <end position="269"/>
    </location>
</feature>
<dbReference type="PROSITE" id="PS50850">
    <property type="entry name" value="MFS"/>
    <property type="match status" value="1"/>
</dbReference>
<feature type="transmembrane region" description="Helical" evidence="12">
    <location>
        <begin position="48"/>
        <end position="68"/>
    </location>
</feature>
<keyword evidence="5 12" id="KW-0812">Transmembrane</keyword>
<dbReference type="AlphaFoldDB" id="A0A9J6CQ80"/>
<feature type="transmembrane region" description="Helical" evidence="12">
    <location>
        <begin position="341"/>
        <end position="367"/>
    </location>
</feature>
<accession>A0A9J6CQ80</accession>
<evidence type="ECO:0000256" key="6">
    <source>
        <dbReference type="ARBA" id="ARBA00022989"/>
    </source>
</evidence>
<dbReference type="SUPFAM" id="SSF103473">
    <property type="entry name" value="MFS general substrate transporter"/>
    <property type="match status" value="1"/>
</dbReference>
<feature type="transmembrane region" description="Helical" evidence="12">
    <location>
        <begin position="281"/>
        <end position="300"/>
    </location>
</feature>
<feature type="transmembrane region" description="Helical" evidence="12">
    <location>
        <begin position="80"/>
        <end position="97"/>
    </location>
</feature>
<dbReference type="Proteomes" id="UP001107558">
    <property type="component" value="Chromosome 1"/>
</dbReference>
<keyword evidence="6 12" id="KW-1133">Transmembrane helix</keyword>
<evidence type="ECO:0000256" key="4">
    <source>
        <dbReference type="ARBA" id="ARBA00022597"/>
    </source>
</evidence>
<evidence type="ECO:0000256" key="10">
    <source>
        <dbReference type="ARBA" id="ARBA00069106"/>
    </source>
</evidence>
<evidence type="ECO:0000256" key="5">
    <source>
        <dbReference type="ARBA" id="ARBA00022692"/>
    </source>
</evidence>
<feature type="transmembrane region" description="Helical" evidence="12">
    <location>
        <begin position="103"/>
        <end position="124"/>
    </location>
</feature>
<dbReference type="GO" id="GO:0015574">
    <property type="term" value="F:trehalose transmembrane transporter activity"/>
    <property type="evidence" value="ECO:0007669"/>
    <property type="project" value="UniProtKB-ARBA"/>
</dbReference>
<dbReference type="NCBIfam" id="TIGR00879">
    <property type="entry name" value="SP"/>
    <property type="match status" value="1"/>
</dbReference>
<keyword evidence="7 12" id="KW-0472">Membrane</keyword>
<evidence type="ECO:0000256" key="2">
    <source>
        <dbReference type="ARBA" id="ARBA00022448"/>
    </source>
</evidence>
<evidence type="ECO:0000256" key="11">
    <source>
        <dbReference type="RuleBase" id="RU003346"/>
    </source>
</evidence>
<dbReference type="Gene3D" id="1.20.1250.20">
    <property type="entry name" value="MFS general substrate transporter like domains"/>
    <property type="match status" value="1"/>
</dbReference>
<evidence type="ECO:0000256" key="1">
    <source>
        <dbReference type="ARBA" id="ARBA00004651"/>
    </source>
</evidence>
<dbReference type="FunFam" id="1.20.1250.20:FF:000055">
    <property type="entry name" value="Facilitated trehalose transporter Tret1-2 homolog"/>
    <property type="match status" value="1"/>
</dbReference>
<dbReference type="GO" id="GO:0005886">
    <property type="term" value="C:plasma membrane"/>
    <property type="evidence" value="ECO:0007669"/>
    <property type="project" value="UniProtKB-SubCell"/>
</dbReference>
<dbReference type="InterPro" id="IPR044775">
    <property type="entry name" value="MFS_ERD6/Tret1-like"/>
</dbReference>
<evidence type="ECO:0000256" key="7">
    <source>
        <dbReference type="ARBA" id="ARBA00023136"/>
    </source>
</evidence>
<dbReference type="InterPro" id="IPR020846">
    <property type="entry name" value="MFS_dom"/>
</dbReference>
<comment type="subcellular location">
    <subcellularLocation>
        <location evidence="1">Cell membrane</location>
        <topology evidence="1">Multi-pass membrane protein</topology>
    </subcellularLocation>
</comment>
<dbReference type="PRINTS" id="PR00171">
    <property type="entry name" value="SUGRTRNSPORT"/>
</dbReference>
<dbReference type="EMBL" id="JADBJN010000001">
    <property type="protein sequence ID" value="KAG5684031.1"/>
    <property type="molecule type" value="Genomic_DNA"/>
</dbReference>